<dbReference type="RefSeq" id="XP_017992156.1">
    <property type="nucleotide sequence ID" value="XM_018135382.1"/>
</dbReference>
<feature type="binding site" evidence="12">
    <location>
        <position position="103"/>
    </location>
    <ligand>
        <name>substrate</name>
    </ligand>
</feature>
<evidence type="ECO:0000313" key="16">
    <source>
        <dbReference type="EMBL" id="KOS14524.1"/>
    </source>
</evidence>
<name>A0A0M8MUD4_9BASI</name>
<dbReference type="PANTHER" id="PTHR10625:SF2">
    <property type="entry name" value="HISTONE DEACETYLASE"/>
    <property type="match status" value="1"/>
</dbReference>
<dbReference type="InterPro" id="IPR023801">
    <property type="entry name" value="His_deacetylse_dom"/>
</dbReference>
<dbReference type="Gene3D" id="3.40.800.20">
    <property type="entry name" value="Histone deacetylase domain"/>
    <property type="match status" value="1"/>
</dbReference>
<feature type="domain" description="Histone deacetylase" evidence="15">
    <location>
        <begin position="32"/>
        <end position="320"/>
    </location>
</feature>
<reference evidence="16 17" key="1">
    <citation type="submission" date="2015-07" db="EMBL/GenBank/DDBJ databases">
        <title>Draft Genome Sequence of Malassezia furfur CBS1878 and Malassezia pachydermatis CBS1879.</title>
        <authorList>
            <person name="Triana S."/>
            <person name="Ohm R."/>
            <person name="Gonzalez A."/>
            <person name="DeCock H."/>
            <person name="Restrepo S."/>
            <person name="Celis A."/>
        </authorList>
    </citation>
    <scope>NUCLEOTIDE SEQUENCE [LARGE SCALE GENOMIC DNA]</scope>
    <source>
        <strain evidence="16 17">CBS 1879</strain>
    </source>
</reference>
<evidence type="ECO:0000313" key="17">
    <source>
        <dbReference type="Proteomes" id="UP000037751"/>
    </source>
</evidence>
<evidence type="ECO:0000256" key="4">
    <source>
        <dbReference type="ARBA" id="ARBA00022801"/>
    </source>
</evidence>
<dbReference type="PRINTS" id="PR01271">
    <property type="entry name" value="HISDACETLASE"/>
</dbReference>
<dbReference type="GeneID" id="28727257"/>
<dbReference type="InterPro" id="IPR023696">
    <property type="entry name" value="Ureohydrolase_dom_sf"/>
</dbReference>
<dbReference type="PRINTS" id="PR01270">
    <property type="entry name" value="HDASUPER"/>
</dbReference>
<dbReference type="PANTHER" id="PTHR10625">
    <property type="entry name" value="HISTONE DEACETYLASE HDAC1-RELATED"/>
    <property type="match status" value="1"/>
</dbReference>
<evidence type="ECO:0000256" key="2">
    <source>
        <dbReference type="ARBA" id="ARBA00012111"/>
    </source>
</evidence>
<dbReference type="Pfam" id="PF00850">
    <property type="entry name" value="Hist_deacetyl"/>
    <property type="match status" value="1"/>
</dbReference>
<dbReference type="SUPFAM" id="SSF52768">
    <property type="entry name" value="Arginase/deacetylase"/>
    <property type="match status" value="1"/>
</dbReference>
<dbReference type="VEuPathDB" id="FungiDB:Malapachy_0869"/>
<evidence type="ECO:0000256" key="11">
    <source>
        <dbReference type="PIRSR" id="PIRSR037913-1"/>
    </source>
</evidence>
<dbReference type="OrthoDB" id="1918432at2759"/>
<keyword evidence="5 10" id="KW-0156">Chromatin regulator</keyword>
<dbReference type="GO" id="GO:0046872">
    <property type="term" value="F:metal ion binding"/>
    <property type="evidence" value="ECO:0007669"/>
    <property type="project" value="UniProtKB-KW"/>
</dbReference>
<dbReference type="STRING" id="77020.A0A0M8MUD4"/>
<evidence type="ECO:0000256" key="7">
    <source>
        <dbReference type="ARBA" id="ARBA00023163"/>
    </source>
</evidence>
<keyword evidence="3" id="KW-0678">Repressor</keyword>
<comment type="caution">
    <text evidence="16">The sequence shown here is derived from an EMBL/GenBank/DDBJ whole genome shotgun (WGS) entry which is preliminary data.</text>
</comment>
<dbReference type="GO" id="GO:0031507">
    <property type="term" value="P:heterochromatin formation"/>
    <property type="evidence" value="ECO:0007669"/>
    <property type="project" value="TreeGrafter"/>
</dbReference>
<evidence type="ECO:0000256" key="5">
    <source>
        <dbReference type="ARBA" id="ARBA00022853"/>
    </source>
</evidence>
<evidence type="ECO:0000256" key="13">
    <source>
        <dbReference type="PIRSR" id="PIRSR037913-3"/>
    </source>
</evidence>
<dbReference type="GO" id="GO:0141221">
    <property type="term" value="F:histone deacetylase activity, hydrolytic mechanism"/>
    <property type="evidence" value="ECO:0007669"/>
    <property type="project" value="UniProtKB-EC"/>
</dbReference>
<comment type="subcellular location">
    <subcellularLocation>
        <location evidence="1 10">Nucleus</location>
    </subcellularLocation>
</comment>
<proteinExistence type="inferred from homology"/>
<gene>
    <name evidence="16" type="ORF">Malapachy_0869</name>
</gene>
<dbReference type="GO" id="GO:0032221">
    <property type="term" value="C:Rpd3S complex"/>
    <property type="evidence" value="ECO:0007669"/>
    <property type="project" value="UniProtKB-ARBA"/>
</dbReference>
<evidence type="ECO:0000256" key="6">
    <source>
        <dbReference type="ARBA" id="ARBA00023015"/>
    </source>
</evidence>
<keyword evidence="8 10" id="KW-0539">Nucleus</keyword>
<keyword evidence="13" id="KW-0479">Metal-binding</keyword>
<feature type="binding site" evidence="12">
    <location>
        <position position="307"/>
    </location>
    <ligand>
        <name>substrate</name>
    </ligand>
</feature>
<comment type="similarity">
    <text evidence="9 10">Belongs to the histone deacetylase family. HD Type 1 subfamily.</text>
</comment>
<dbReference type="EC" id="3.5.1.98" evidence="2 10"/>
<feature type="binding site" evidence="13">
    <location>
        <position position="182"/>
    </location>
    <ligand>
        <name>a divalent metal cation</name>
        <dbReference type="ChEBI" id="CHEBI:60240"/>
    </ligand>
</feature>
<keyword evidence="6 10" id="KW-0805">Transcription regulation</keyword>
<evidence type="ECO:0000256" key="14">
    <source>
        <dbReference type="SAM" id="MobiDB-lite"/>
    </source>
</evidence>
<feature type="binding site" evidence="12">
    <location>
        <position position="153"/>
    </location>
    <ligand>
        <name>substrate</name>
    </ligand>
</feature>
<feature type="binding site" evidence="13">
    <location>
        <position position="180"/>
    </location>
    <ligand>
        <name>a divalent metal cation</name>
        <dbReference type="ChEBI" id="CHEBI:60240"/>
    </ligand>
</feature>
<dbReference type="InterPro" id="IPR003084">
    <property type="entry name" value="HDAC_I/II"/>
</dbReference>
<dbReference type="AlphaFoldDB" id="A0A0M8MUD4"/>
<feature type="region of interest" description="Disordered" evidence="14">
    <location>
        <begin position="450"/>
        <end position="509"/>
    </location>
</feature>
<evidence type="ECO:0000256" key="12">
    <source>
        <dbReference type="PIRSR" id="PIRSR037913-2"/>
    </source>
</evidence>
<dbReference type="GO" id="GO:0070210">
    <property type="term" value="C:Rpd3L-Expanded complex"/>
    <property type="evidence" value="ECO:0007669"/>
    <property type="project" value="TreeGrafter"/>
</dbReference>
<keyword evidence="7 10" id="KW-0804">Transcription</keyword>
<keyword evidence="4 10" id="KW-0378">Hydrolase</keyword>
<feature type="compositionally biased region" description="Pro residues" evidence="14">
    <location>
        <begin position="472"/>
        <end position="496"/>
    </location>
</feature>
<evidence type="ECO:0000259" key="15">
    <source>
        <dbReference type="Pfam" id="PF00850"/>
    </source>
</evidence>
<evidence type="ECO:0000256" key="1">
    <source>
        <dbReference type="ARBA" id="ARBA00004123"/>
    </source>
</evidence>
<sequence>MVEPAPVLKVPRGTVAYYYDNDVGNFSYGFGHPMKPHRMRMAHNLIVNYGLDKHMQILRPPRATRSDMSKFHTDEYIDFLSRVTPDNAQELTGDGTRYLIGEDCPAFDGLFEFCTISCGGSIAAANRLNEGLADVVINWSGGLHHAKKREASGFCYTNDIVLAILELLRTHMRVLYIDIDVHHGDGVEEAFYTTDRVMTCSFHKFGDFFPGTGDVRDIGMKKGKAYAVNVPLRDGIDADTFGAIFRPVIQHIMDWYRPGAVVLQCGADSLAGDKLGCFNLSMRGHANCVEFVRSFGVPLICVGGGGYTVRNVARTWTYETGLLLGQELSPNMPFNDYIQYFGPEYKLDVPPMNMENYNTPQYLDGLRTRIIDNLRSMPFAPSVQMQETPRTSLQAAVGMDLSDDEDSDLDERITQRMRDRHTQAFGDELSDDEDDPSVVAAYEADIAAMRAAPPPPPPPGMSYVHDWRGARGPPPPPPPMSMSMPPMAPPPPPPPMNAHGPSMLPFPRA</sequence>
<dbReference type="Proteomes" id="UP000037751">
    <property type="component" value="Unassembled WGS sequence"/>
</dbReference>
<comment type="catalytic activity">
    <reaction evidence="10">
        <text>N(6)-acetyl-L-lysyl-[histone] + H2O = L-lysyl-[histone] + acetate</text>
        <dbReference type="Rhea" id="RHEA:58196"/>
        <dbReference type="Rhea" id="RHEA-COMP:9845"/>
        <dbReference type="Rhea" id="RHEA-COMP:11338"/>
        <dbReference type="ChEBI" id="CHEBI:15377"/>
        <dbReference type="ChEBI" id="CHEBI:29969"/>
        <dbReference type="ChEBI" id="CHEBI:30089"/>
        <dbReference type="ChEBI" id="CHEBI:61930"/>
        <dbReference type="EC" id="3.5.1.98"/>
    </reaction>
</comment>
<organism evidence="16 17">
    <name type="scientific">Malassezia pachydermatis</name>
    <dbReference type="NCBI Taxonomy" id="77020"/>
    <lineage>
        <taxon>Eukaryota</taxon>
        <taxon>Fungi</taxon>
        <taxon>Dikarya</taxon>
        <taxon>Basidiomycota</taxon>
        <taxon>Ustilaginomycotina</taxon>
        <taxon>Malasseziomycetes</taxon>
        <taxon>Malasseziales</taxon>
        <taxon>Malasseziaceae</taxon>
        <taxon>Malassezia</taxon>
    </lineage>
</organism>
<protein>
    <recommendedName>
        <fullName evidence="2 10">Histone deacetylase</fullName>
        <ecNumber evidence="2 10">3.5.1.98</ecNumber>
    </recommendedName>
</protein>
<dbReference type="InterPro" id="IPR000286">
    <property type="entry name" value="HDACs"/>
</dbReference>
<keyword evidence="17" id="KW-1185">Reference proteome</keyword>
<accession>A0A0M8MUD4</accession>
<feature type="binding site" evidence="13">
    <location>
        <position position="268"/>
    </location>
    <ligand>
        <name>a divalent metal cation</name>
        <dbReference type="ChEBI" id="CHEBI:60240"/>
    </ligand>
</feature>
<dbReference type="FunFam" id="3.40.800.20:FF:000001">
    <property type="entry name" value="Histone deacetylase"/>
    <property type="match status" value="1"/>
</dbReference>
<feature type="active site" description="Proton acceptor" evidence="11">
    <location>
        <position position="145"/>
    </location>
</feature>
<evidence type="ECO:0000256" key="9">
    <source>
        <dbReference type="ARBA" id="ARBA00061569"/>
    </source>
</evidence>
<evidence type="ECO:0000256" key="3">
    <source>
        <dbReference type="ARBA" id="ARBA00022491"/>
    </source>
</evidence>
<dbReference type="InterPro" id="IPR037138">
    <property type="entry name" value="His_deacetylse_dom_sf"/>
</dbReference>
<dbReference type="PIRSF" id="PIRSF037913">
    <property type="entry name" value="His_deacetylse_1"/>
    <property type="match status" value="1"/>
</dbReference>
<evidence type="ECO:0000256" key="8">
    <source>
        <dbReference type="ARBA" id="ARBA00023242"/>
    </source>
</evidence>
<evidence type="ECO:0000256" key="10">
    <source>
        <dbReference type="PIRNR" id="PIRNR037913"/>
    </source>
</evidence>
<dbReference type="EMBL" id="LGAV01000003">
    <property type="protein sequence ID" value="KOS14524.1"/>
    <property type="molecule type" value="Genomic_DNA"/>
</dbReference>